<name>X1RNB9_9ZZZZ</name>
<keyword evidence="1" id="KW-0472">Membrane</keyword>
<gene>
    <name evidence="2" type="ORF">S12H4_26409</name>
</gene>
<protein>
    <recommendedName>
        <fullName evidence="3">CPBP family intramembrane metalloprotease</fullName>
    </recommendedName>
</protein>
<feature type="transmembrane region" description="Helical" evidence="1">
    <location>
        <begin position="155"/>
        <end position="176"/>
    </location>
</feature>
<dbReference type="AlphaFoldDB" id="X1RNB9"/>
<evidence type="ECO:0000256" key="1">
    <source>
        <dbReference type="SAM" id="Phobius"/>
    </source>
</evidence>
<keyword evidence="1" id="KW-1133">Transmembrane helix</keyword>
<feature type="transmembrane region" description="Helical" evidence="1">
    <location>
        <begin position="12"/>
        <end position="34"/>
    </location>
</feature>
<comment type="caution">
    <text evidence="2">The sequence shown here is derived from an EMBL/GenBank/DDBJ whole genome shotgun (WGS) entry which is preliminary data.</text>
</comment>
<dbReference type="EMBL" id="BARW01014978">
    <property type="protein sequence ID" value="GAI82262.1"/>
    <property type="molecule type" value="Genomic_DNA"/>
</dbReference>
<proteinExistence type="predicted"/>
<evidence type="ECO:0008006" key="3">
    <source>
        <dbReference type="Google" id="ProtNLM"/>
    </source>
</evidence>
<keyword evidence="1" id="KW-0812">Transmembrane</keyword>
<accession>X1RNB9</accession>
<feature type="transmembrane region" description="Helical" evidence="1">
    <location>
        <begin position="93"/>
        <end position="118"/>
    </location>
</feature>
<evidence type="ECO:0000313" key="2">
    <source>
        <dbReference type="EMBL" id="GAI82262.1"/>
    </source>
</evidence>
<organism evidence="2">
    <name type="scientific">marine sediment metagenome</name>
    <dbReference type="NCBI Taxonomy" id="412755"/>
    <lineage>
        <taxon>unclassified sequences</taxon>
        <taxon>metagenomes</taxon>
        <taxon>ecological metagenomes</taxon>
    </lineage>
</organism>
<reference evidence="2" key="1">
    <citation type="journal article" date="2014" name="Front. Microbiol.">
        <title>High frequency of phylogenetically diverse reductive dehalogenase-homologous genes in deep subseafloor sedimentary metagenomes.</title>
        <authorList>
            <person name="Kawai M."/>
            <person name="Futagami T."/>
            <person name="Toyoda A."/>
            <person name="Takaki Y."/>
            <person name="Nishi S."/>
            <person name="Hori S."/>
            <person name="Arai W."/>
            <person name="Tsubouchi T."/>
            <person name="Morono Y."/>
            <person name="Uchiyama I."/>
            <person name="Ito T."/>
            <person name="Fujiyama A."/>
            <person name="Inagaki F."/>
            <person name="Takami H."/>
        </authorList>
    </citation>
    <scope>NUCLEOTIDE SEQUENCE</scope>
    <source>
        <strain evidence="2">Expedition CK06-06</strain>
    </source>
</reference>
<sequence>MSNEKTLKPITYWLSLLYFGIPSMVITVFIYYLWPYLNRIGTPAIVSFAFIMYIPLASLLVASLLAFLIEGNKMTWANLKNRFRLKPMKKREWLWTIGLITFAIISYGGLSFTAKWLASIQIFSPPDFLPPIVDPRVEQIIIPKEFMGILLKGKWWIVLGYLGGLFFNIFGEEFWWRGYILPRQELVMGKHTWIIHGISGITPIPFKAK</sequence>
<feature type="transmembrane region" description="Helical" evidence="1">
    <location>
        <begin position="46"/>
        <end position="72"/>
    </location>
</feature>